<evidence type="ECO:0000313" key="2">
    <source>
        <dbReference type="Proteomes" id="UP000003452"/>
    </source>
</evidence>
<name>B5CZ58_PHOPM</name>
<dbReference type="AlphaFoldDB" id="B5CZ58"/>
<gene>
    <name evidence="1" type="ORF">BACPLE_02015</name>
</gene>
<comment type="caution">
    <text evidence="1">The sequence shown here is derived from an EMBL/GenBank/DDBJ whole genome shotgun (WGS) entry which is preliminary data.</text>
</comment>
<dbReference type="HOGENOM" id="CLU_3022470_0_0_10"/>
<sequence length="55" mass="6914">MFLPYFRFKFEIFFIDFSRICFLGRKLSEKKYSSFDDEEEEVRDTELFFRIFVGF</sequence>
<reference evidence="1 2" key="2">
    <citation type="submission" date="2008-08" db="EMBL/GenBank/DDBJ databases">
        <authorList>
            <person name="Fulton L."/>
            <person name="Clifton S."/>
            <person name="Fulton B."/>
            <person name="Xu J."/>
            <person name="Minx P."/>
            <person name="Pepin K.H."/>
            <person name="Johnson M."/>
            <person name="Thiruvilangam P."/>
            <person name="Bhonagiri V."/>
            <person name="Nash W.E."/>
            <person name="Mardis E.R."/>
            <person name="Wilson R.K."/>
        </authorList>
    </citation>
    <scope>NUCLEOTIDE SEQUENCE [LARGE SCALE GENOMIC DNA]</scope>
    <source>
        <strain evidence="2">DSM 17135 / JCM 12973 / M2</strain>
    </source>
</reference>
<reference evidence="1 2" key="1">
    <citation type="submission" date="2008-08" db="EMBL/GenBank/DDBJ databases">
        <title>Draft genome sequence of Bacteroides plebeius (DSM 17135).</title>
        <authorList>
            <person name="Sudarsanam P."/>
            <person name="Ley R."/>
            <person name="Guruge J."/>
            <person name="Turnbaugh P.J."/>
            <person name="Mahowald M."/>
            <person name="Liep D."/>
            <person name="Gordon J."/>
        </authorList>
    </citation>
    <scope>NUCLEOTIDE SEQUENCE [LARGE SCALE GENOMIC DNA]</scope>
    <source>
        <strain evidence="2">DSM 17135 / JCM 12973 / M2</strain>
    </source>
</reference>
<protein>
    <submittedName>
        <fullName evidence="1">Uncharacterized protein</fullName>
    </submittedName>
</protein>
<accession>B5CZ58</accession>
<evidence type="ECO:0000313" key="1">
    <source>
        <dbReference type="EMBL" id="EDY95739.1"/>
    </source>
</evidence>
<dbReference type="Proteomes" id="UP000003452">
    <property type="component" value="Unassembled WGS sequence"/>
</dbReference>
<proteinExistence type="predicted"/>
<organism evidence="1 2">
    <name type="scientific">Phocaeicola plebeius (strain DSM 17135 / JCM 12973 / CCUG 54634 / M2)</name>
    <name type="common">Bacteroides plebeius</name>
    <dbReference type="NCBI Taxonomy" id="484018"/>
    <lineage>
        <taxon>Bacteria</taxon>
        <taxon>Pseudomonadati</taxon>
        <taxon>Bacteroidota</taxon>
        <taxon>Bacteroidia</taxon>
        <taxon>Bacteroidales</taxon>
        <taxon>Bacteroidaceae</taxon>
        <taxon>Phocaeicola</taxon>
    </lineage>
</organism>
<dbReference type="EMBL" id="ABQC02000019">
    <property type="protein sequence ID" value="EDY95739.1"/>
    <property type="molecule type" value="Genomic_DNA"/>
</dbReference>